<dbReference type="PANTHER" id="PTHR48287:SF1">
    <property type="entry name" value="ARM REPEAT SUPERFAMILY PROTEIN"/>
    <property type="match status" value="1"/>
</dbReference>
<proteinExistence type="inferred from homology"/>
<evidence type="ECO:0000256" key="2">
    <source>
        <dbReference type="ARBA" id="ARBA00007690"/>
    </source>
</evidence>
<comment type="caution">
    <text evidence="7">The sequence shown here is derived from an EMBL/GenBank/DDBJ whole genome shotgun (WGS) entry which is preliminary data.</text>
</comment>
<accession>A0A5M3MVG3</accession>
<feature type="compositionally biased region" description="Acidic residues" evidence="4">
    <location>
        <begin position="589"/>
        <end position="606"/>
    </location>
</feature>
<reference evidence="8" key="1">
    <citation type="journal article" date="2012" name="Science">
        <title>The Paleozoic origin of enzymatic lignin decomposition reconstructed from 31 fungal genomes.</title>
        <authorList>
            <person name="Floudas D."/>
            <person name="Binder M."/>
            <person name="Riley R."/>
            <person name="Barry K."/>
            <person name="Blanchette R.A."/>
            <person name="Henrissat B."/>
            <person name="Martinez A.T."/>
            <person name="Otillar R."/>
            <person name="Spatafora J.W."/>
            <person name="Yadav J.S."/>
            <person name="Aerts A."/>
            <person name="Benoit I."/>
            <person name="Boyd A."/>
            <person name="Carlson A."/>
            <person name="Copeland A."/>
            <person name="Coutinho P.M."/>
            <person name="de Vries R.P."/>
            <person name="Ferreira P."/>
            <person name="Findley K."/>
            <person name="Foster B."/>
            <person name="Gaskell J."/>
            <person name="Glotzer D."/>
            <person name="Gorecki P."/>
            <person name="Heitman J."/>
            <person name="Hesse C."/>
            <person name="Hori C."/>
            <person name="Igarashi K."/>
            <person name="Jurgens J.A."/>
            <person name="Kallen N."/>
            <person name="Kersten P."/>
            <person name="Kohler A."/>
            <person name="Kuees U."/>
            <person name="Kumar T.K.A."/>
            <person name="Kuo A."/>
            <person name="LaButti K."/>
            <person name="Larrondo L.F."/>
            <person name="Lindquist E."/>
            <person name="Ling A."/>
            <person name="Lombard V."/>
            <person name="Lucas S."/>
            <person name="Lundell T."/>
            <person name="Martin R."/>
            <person name="McLaughlin D.J."/>
            <person name="Morgenstern I."/>
            <person name="Morin E."/>
            <person name="Murat C."/>
            <person name="Nagy L.G."/>
            <person name="Nolan M."/>
            <person name="Ohm R.A."/>
            <person name="Patyshakuliyeva A."/>
            <person name="Rokas A."/>
            <person name="Ruiz-Duenas F.J."/>
            <person name="Sabat G."/>
            <person name="Salamov A."/>
            <person name="Samejima M."/>
            <person name="Schmutz J."/>
            <person name="Slot J.C."/>
            <person name="St John F."/>
            <person name="Stenlid J."/>
            <person name="Sun H."/>
            <person name="Sun S."/>
            <person name="Syed K."/>
            <person name="Tsang A."/>
            <person name="Wiebenga A."/>
            <person name="Young D."/>
            <person name="Pisabarro A."/>
            <person name="Eastwood D.C."/>
            <person name="Martin F."/>
            <person name="Cullen D."/>
            <person name="Grigoriev I.V."/>
            <person name="Hibbett D.S."/>
        </authorList>
    </citation>
    <scope>NUCLEOTIDE SEQUENCE [LARGE SCALE GENOMIC DNA]</scope>
    <source>
        <strain evidence="8">RWD-64-598 SS2</strain>
    </source>
</reference>
<feature type="domain" description="RRP12 N-terminal HEAT" evidence="6">
    <location>
        <begin position="28"/>
        <end position="270"/>
    </location>
</feature>
<comment type="subcellular location">
    <subcellularLocation>
        <location evidence="1">Nucleus</location>
    </subcellularLocation>
</comment>
<feature type="compositionally biased region" description="Basic and acidic residues" evidence="4">
    <location>
        <begin position="1145"/>
        <end position="1156"/>
    </location>
</feature>
<feature type="region of interest" description="Disordered" evidence="4">
    <location>
        <begin position="1069"/>
        <end position="1193"/>
    </location>
</feature>
<feature type="compositionally biased region" description="Low complexity" evidence="4">
    <location>
        <begin position="1126"/>
        <end position="1140"/>
    </location>
</feature>
<dbReference type="Gene3D" id="1.25.10.10">
    <property type="entry name" value="Leucine-rich Repeat Variant"/>
    <property type="match status" value="1"/>
</dbReference>
<dbReference type="EMBL" id="JH711576">
    <property type="protein sequence ID" value="EIW83040.1"/>
    <property type="molecule type" value="Genomic_DNA"/>
</dbReference>
<feature type="region of interest" description="Disordered" evidence="4">
    <location>
        <begin position="1228"/>
        <end position="1302"/>
    </location>
</feature>
<protein>
    <submittedName>
        <fullName evidence="7">NUC173-domain-containing protein</fullName>
    </submittedName>
</protein>
<sequence>MESLESALGKIRPHTQSSLAHQKAPAHLLQAIDGTLAERESERTSTAYFAAIVTALDSSVGKRQTSLGDGDLLPAELYLLALVAPFVPQSVVQAQLWTTLELLAPLFPSLTDHAPPLRSWIAAIQALVSSADRSQLDKTPLVQAFNSVLHLTVDHRPKVRKRAAEAVKAIIDKPPLPLARHPYSARVAQWAHTVLAAAAASPIGAKGKSQHTPETAIHLIQFLRTALPHLPPPTMPELTPPLLSLPRLGNPFLSQSSYALLADLLAPSQSKHPDEYTTIDIAPILTAVLTSPPTPNDISLAPAWLALLAAAAHSASPSQLTQIWRASFPRLAADARDVRSAAASACVRVASAPEFPASQLVPEAVKDLSGALEQLQFARAIPDVLGVIAALVFALRIRDESGTTHAEKHALPLVRRAATLRVQKGFEAKEHADAVLRAALQSMGAQVVLDALPLNLLPEERAPGDSEPRAFLLPLLVGPQSAPLAHFVQYFIPLSIKMFDKAQQASSEAEKKVWEVLVGQVWAALGGYCWGGGDLSKALTPDFAQLLTQVLYNQPELRSSVLKALKTLVESNTILANSDADSQPKSDAADGDADNEEDGDEEEEEKDENKHTLKTKAWLEITATTSEQAKANLALLSSQAESWLAVLFNVFGSVPPRSRGAVGDVLRAWIGVAGVKDVKNAYKKIMGMLDKNLPAPASAQKGGKGGAPKSLPHEDEASVPSTMLDLALLLLPALPPAEQTSAFVACARTQVLGCSSGAVQKRAYRVLARVAQGGKVDVGAVDEDARMDADGAVVTPTGGVDVLHIFRRLEDTVDVVQPGAKRDRLALLAALVPHLPDRALHAVPALIPEAVLGTKEPSEKARSAAFALVVALGSRMQAGGIVRRGLVAGMTDGDEAMDGADGQGEVQANVDEFVTMVAGGLAGASAHMISATITAIARLVFDFKDDISVRMHEEVLQTLIVFITSANREIAKAALGYAKLAAHVVAPAPLSSSLPALVRALLRWAGEHKNRFKLKVRHIFERLVRRVGWDVVNEAVRVVGTEGESMEEKEEARRLQDVGEKVLVGIKKRRERAKRKKAAKEEEGESEEEAQAPARSGDAFEDVLYGSESEADSSDDDDDARGPSKGGRAAAAAQRQNQKGAGKRHGLDGGMHIRMDDGDEPMDLLAGASARLTNTHERRKKPGQDARHFKMDADTGKMVIDAEEEGGNGEGAGAGGEDVEGTAYREGLTGADGFTRGPNGRVKFNKDTKKRRRAEAEMGDGDGDVEMGEANVGKKKKKGEPRPGNEFRAKRAGGDVKKGGVDPYAYLSLSQAAKKKGGKGIGIAGKR</sequence>
<dbReference type="GO" id="GO:0005634">
    <property type="term" value="C:nucleus"/>
    <property type="evidence" value="ECO:0007669"/>
    <property type="project" value="UniProtKB-SubCell"/>
</dbReference>
<dbReference type="KEGG" id="cput:CONPUDRAFT_101568"/>
<feature type="compositionally biased region" description="Acidic residues" evidence="4">
    <location>
        <begin position="1109"/>
        <end position="1119"/>
    </location>
</feature>
<evidence type="ECO:0000256" key="4">
    <source>
        <dbReference type="SAM" id="MobiDB-lite"/>
    </source>
</evidence>
<dbReference type="InterPro" id="IPR012978">
    <property type="entry name" value="HEAT_RRP12"/>
</dbReference>
<keyword evidence="8" id="KW-1185">Reference proteome</keyword>
<dbReference type="PANTHER" id="PTHR48287">
    <property type="entry name" value="ARM REPEAT SUPERFAMILY PROTEIN"/>
    <property type="match status" value="1"/>
</dbReference>
<feature type="compositionally biased region" description="Basic and acidic residues" evidence="4">
    <location>
        <begin position="1280"/>
        <end position="1300"/>
    </location>
</feature>
<keyword evidence="3" id="KW-0539">Nucleus</keyword>
<dbReference type="SUPFAM" id="SSF48371">
    <property type="entry name" value="ARM repeat"/>
    <property type="match status" value="1"/>
</dbReference>
<dbReference type="InterPro" id="IPR016024">
    <property type="entry name" value="ARM-type_fold"/>
</dbReference>
<dbReference type="InterPro" id="IPR057860">
    <property type="entry name" value="HEAT_RRP12_N"/>
</dbReference>
<gene>
    <name evidence="7" type="ORF">CONPUDRAFT_101568</name>
</gene>
<evidence type="ECO:0000256" key="1">
    <source>
        <dbReference type="ARBA" id="ARBA00004123"/>
    </source>
</evidence>
<feature type="compositionally biased region" description="Basic residues" evidence="4">
    <location>
        <begin position="1069"/>
        <end position="1078"/>
    </location>
</feature>
<dbReference type="OMA" id="PDQMKHR"/>
<dbReference type="Pfam" id="PF25772">
    <property type="entry name" value="HEAT_RRP12_N"/>
    <property type="match status" value="1"/>
</dbReference>
<feature type="region of interest" description="Disordered" evidence="4">
    <location>
        <begin position="696"/>
        <end position="716"/>
    </location>
</feature>
<dbReference type="Proteomes" id="UP000053558">
    <property type="component" value="Unassembled WGS sequence"/>
</dbReference>
<dbReference type="InterPro" id="IPR052087">
    <property type="entry name" value="RRP12"/>
</dbReference>
<evidence type="ECO:0000256" key="3">
    <source>
        <dbReference type="ARBA" id="ARBA00023242"/>
    </source>
</evidence>
<name>A0A5M3MVG3_CONPW</name>
<dbReference type="RefSeq" id="XP_007766907.1">
    <property type="nucleotide sequence ID" value="XM_007768717.1"/>
</dbReference>
<dbReference type="GeneID" id="19198301"/>
<organism evidence="7 8">
    <name type="scientific">Coniophora puteana (strain RWD-64-598)</name>
    <name type="common">Brown rot fungus</name>
    <dbReference type="NCBI Taxonomy" id="741705"/>
    <lineage>
        <taxon>Eukaryota</taxon>
        <taxon>Fungi</taxon>
        <taxon>Dikarya</taxon>
        <taxon>Basidiomycota</taxon>
        <taxon>Agaricomycotina</taxon>
        <taxon>Agaricomycetes</taxon>
        <taxon>Agaricomycetidae</taxon>
        <taxon>Boletales</taxon>
        <taxon>Coniophorineae</taxon>
        <taxon>Coniophoraceae</taxon>
        <taxon>Coniophora</taxon>
    </lineage>
</organism>
<comment type="similarity">
    <text evidence="2">Belongs to the RRP12 family.</text>
</comment>
<evidence type="ECO:0000313" key="7">
    <source>
        <dbReference type="EMBL" id="EIW83040.1"/>
    </source>
</evidence>
<feature type="domain" description="RRP12 HEAT" evidence="5">
    <location>
        <begin position="357"/>
        <end position="653"/>
    </location>
</feature>
<dbReference type="InterPro" id="IPR011989">
    <property type="entry name" value="ARM-like"/>
</dbReference>
<feature type="compositionally biased region" description="Acidic residues" evidence="4">
    <location>
        <begin position="1257"/>
        <end position="1267"/>
    </location>
</feature>
<evidence type="ECO:0000313" key="8">
    <source>
        <dbReference type="Proteomes" id="UP000053558"/>
    </source>
</evidence>
<feature type="region of interest" description="Disordered" evidence="4">
    <location>
        <begin position="576"/>
        <end position="613"/>
    </location>
</feature>
<evidence type="ECO:0000259" key="5">
    <source>
        <dbReference type="Pfam" id="PF08161"/>
    </source>
</evidence>
<dbReference type="OrthoDB" id="2192888at2759"/>
<evidence type="ECO:0000259" key="6">
    <source>
        <dbReference type="Pfam" id="PF25772"/>
    </source>
</evidence>
<feature type="compositionally biased region" description="Basic and acidic residues" evidence="4">
    <location>
        <begin position="1182"/>
        <end position="1193"/>
    </location>
</feature>
<dbReference type="Pfam" id="PF08161">
    <property type="entry name" value="RRP12_HEAT"/>
    <property type="match status" value="1"/>
</dbReference>